<dbReference type="PATRIC" id="fig|1424334.3.peg.4438"/>
<feature type="domain" description="CobW/HypB/UreG nucleotide-binding" evidence="7">
    <location>
        <begin position="14"/>
        <end position="182"/>
    </location>
</feature>
<dbReference type="EMBL" id="AYXT01000014">
    <property type="protein sequence ID" value="ETF00554.1"/>
    <property type="molecule type" value="Genomic_DNA"/>
</dbReference>
<dbReference type="Pfam" id="PF02492">
    <property type="entry name" value="cobW"/>
    <property type="match status" value="1"/>
</dbReference>
<dbReference type="AlphaFoldDB" id="V8QNK2"/>
<dbReference type="GO" id="GO:0005737">
    <property type="term" value="C:cytoplasm"/>
    <property type="evidence" value="ECO:0007669"/>
    <property type="project" value="TreeGrafter"/>
</dbReference>
<dbReference type="InterPro" id="IPR036627">
    <property type="entry name" value="CobW-likC_sf"/>
</dbReference>
<evidence type="ECO:0000256" key="5">
    <source>
        <dbReference type="ARBA" id="ARBA00045658"/>
    </source>
</evidence>
<dbReference type="InterPro" id="IPR011629">
    <property type="entry name" value="CobW-like_C"/>
</dbReference>
<organism evidence="9 10">
    <name type="scientific">Advenella kashmirensis W13003</name>
    <dbReference type="NCBI Taxonomy" id="1424334"/>
    <lineage>
        <taxon>Bacteria</taxon>
        <taxon>Pseudomonadati</taxon>
        <taxon>Pseudomonadota</taxon>
        <taxon>Betaproteobacteria</taxon>
        <taxon>Burkholderiales</taxon>
        <taxon>Alcaligenaceae</taxon>
    </lineage>
</organism>
<gene>
    <name evidence="9" type="ORF">W822_22145</name>
</gene>
<accession>V8QNK2</accession>
<keyword evidence="10" id="KW-1185">Reference proteome</keyword>
<keyword evidence="3" id="KW-0143">Chaperone</keyword>
<comment type="catalytic activity">
    <reaction evidence="6">
        <text>GTP + H2O = GDP + phosphate + H(+)</text>
        <dbReference type="Rhea" id="RHEA:19669"/>
        <dbReference type="ChEBI" id="CHEBI:15377"/>
        <dbReference type="ChEBI" id="CHEBI:15378"/>
        <dbReference type="ChEBI" id="CHEBI:37565"/>
        <dbReference type="ChEBI" id="CHEBI:43474"/>
        <dbReference type="ChEBI" id="CHEBI:58189"/>
    </reaction>
    <physiologicalReaction direction="left-to-right" evidence="6">
        <dbReference type="Rhea" id="RHEA:19670"/>
    </physiologicalReaction>
</comment>
<dbReference type="Proteomes" id="UP000018733">
    <property type="component" value="Unassembled WGS sequence"/>
</dbReference>
<evidence type="ECO:0000259" key="7">
    <source>
        <dbReference type="Pfam" id="PF02492"/>
    </source>
</evidence>
<comment type="similarity">
    <text evidence="4">Belongs to the SIMIBI class G3E GTPase family. ZNG1 subfamily.</text>
</comment>
<keyword evidence="2" id="KW-0378">Hydrolase</keyword>
<comment type="function">
    <text evidence="5">Zinc chaperone that directly transfers zinc cofactor to target proteins, thereby activating them. Zinc is transferred from the CXCC motif in the GTPase domain to the zinc binding site in target proteins in a process requiring GTP hydrolysis.</text>
</comment>
<keyword evidence="1" id="KW-0547">Nucleotide-binding</keyword>
<dbReference type="SUPFAM" id="SSF52540">
    <property type="entry name" value="P-loop containing nucleoside triphosphate hydrolases"/>
    <property type="match status" value="1"/>
</dbReference>
<evidence type="ECO:0000259" key="8">
    <source>
        <dbReference type="Pfam" id="PF07683"/>
    </source>
</evidence>
<protein>
    <submittedName>
        <fullName evidence="9">Uncharacterized protein</fullName>
    </submittedName>
</protein>
<dbReference type="Gene3D" id="3.40.50.300">
    <property type="entry name" value="P-loop containing nucleotide triphosphate hydrolases"/>
    <property type="match status" value="1"/>
</dbReference>
<dbReference type="InterPro" id="IPR003495">
    <property type="entry name" value="CobW/HypB/UreG_nucleotide-bd"/>
</dbReference>
<evidence type="ECO:0000256" key="1">
    <source>
        <dbReference type="ARBA" id="ARBA00022741"/>
    </source>
</evidence>
<dbReference type="InterPro" id="IPR027417">
    <property type="entry name" value="P-loop_NTPase"/>
</dbReference>
<sequence length="361" mass="39980">MHVTNTDSDTKIAVTAITGFLGSGKTRYINQLLQQTDGANTVVIVNEIGQLGIDQASWSFVQPSVILLEGGCLCCQMQGSLSVTLQRLFTDALARKIPRFSQILVETSGLADPSALRFTLHTDFFLKERFVYNGCICIVDVVNAQKQAGFVEWSRQLVQADLVLLSHTDIASDEQTCRSVRHIAMVTDAPLMDIPAFLSAHAPDSRLRLMSVSPMPRKAGASMPFLSRHLEHGAQTSSSSTLTNTAEVPRQRPVISLAPVQMHSSIRIVTLEFAEPLRRSVFNRVLERMLERLGATLLRAKALLRFQGDEDAYLFNIVHAQRYPAQRLGKEAQAQQMAMVLFLDGVTDEMELPQSADFYEG</sequence>
<evidence type="ECO:0000313" key="9">
    <source>
        <dbReference type="EMBL" id="ETF00554.1"/>
    </source>
</evidence>
<reference evidence="9 10" key="1">
    <citation type="journal article" date="2014" name="Genome Announc.">
        <title>Draft Genome Sequence of Advenella kashmirensis Strain W13003, a Polycyclic Aromatic Hydrocarbon-Degrading Bacterium.</title>
        <authorList>
            <person name="Wang X."/>
            <person name="Jin D."/>
            <person name="Zhou L."/>
            <person name="Wu L."/>
            <person name="An W."/>
            <person name="Zhao L."/>
        </authorList>
    </citation>
    <scope>NUCLEOTIDE SEQUENCE [LARGE SCALE GENOMIC DNA]</scope>
    <source>
        <strain evidence="9 10">W13003</strain>
    </source>
</reference>
<dbReference type="CDD" id="cd03112">
    <property type="entry name" value="CobW-like"/>
    <property type="match status" value="1"/>
</dbReference>
<name>V8QNK2_9BURK</name>
<dbReference type="InterPro" id="IPR051316">
    <property type="entry name" value="Zinc-reg_GTPase_activator"/>
</dbReference>
<dbReference type="STRING" id="1424334.W822_22145"/>
<evidence type="ECO:0000313" key="10">
    <source>
        <dbReference type="Proteomes" id="UP000018733"/>
    </source>
</evidence>
<dbReference type="SUPFAM" id="SSF90002">
    <property type="entry name" value="Hypothetical protein YjiA, C-terminal domain"/>
    <property type="match status" value="1"/>
</dbReference>
<dbReference type="eggNOG" id="COG0523">
    <property type="taxonomic scope" value="Bacteria"/>
</dbReference>
<comment type="caution">
    <text evidence="9">The sequence shown here is derived from an EMBL/GenBank/DDBJ whole genome shotgun (WGS) entry which is preliminary data.</text>
</comment>
<dbReference type="HOGENOM" id="CLU_017452_0_2_4"/>
<evidence type="ECO:0000256" key="4">
    <source>
        <dbReference type="ARBA" id="ARBA00034320"/>
    </source>
</evidence>
<evidence type="ECO:0000256" key="6">
    <source>
        <dbReference type="ARBA" id="ARBA00049117"/>
    </source>
</evidence>
<dbReference type="GO" id="GO:0016787">
    <property type="term" value="F:hydrolase activity"/>
    <property type="evidence" value="ECO:0007669"/>
    <property type="project" value="UniProtKB-KW"/>
</dbReference>
<proteinExistence type="inferred from homology"/>
<dbReference type="Pfam" id="PF07683">
    <property type="entry name" value="CobW_C"/>
    <property type="match status" value="1"/>
</dbReference>
<feature type="domain" description="CobW C-terminal" evidence="8">
    <location>
        <begin position="267"/>
        <end position="340"/>
    </location>
</feature>
<evidence type="ECO:0000256" key="2">
    <source>
        <dbReference type="ARBA" id="ARBA00022801"/>
    </source>
</evidence>
<dbReference type="PANTHER" id="PTHR13748:SF62">
    <property type="entry name" value="COBW DOMAIN-CONTAINING PROTEIN"/>
    <property type="match status" value="1"/>
</dbReference>
<dbReference type="GO" id="GO:0000166">
    <property type="term" value="F:nucleotide binding"/>
    <property type="evidence" value="ECO:0007669"/>
    <property type="project" value="UniProtKB-KW"/>
</dbReference>
<dbReference type="PANTHER" id="PTHR13748">
    <property type="entry name" value="COBW-RELATED"/>
    <property type="match status" value="1"/>
</dbReference>
<dbReference type="Gene3D" id="3.30.1220.10">
    <property type="entry name" value="CobW-like, C-terminal domain"/>
    <property type="match status" value="1"/>
</dbReference>
<evidence type="ECO:0000256" key="3">
    <source>
        <dbReference type="ARBA" id="ARBA00023186"/>
    </source>
</evidence>